<dbReference type="InterPro" id="IPR019396">
    <property type="entry name" value="TM_Fragile-X-F-assoc"/>
</dbReference>
<keyword evidence="1" id="KW-0812">Transmembrane</keyword>
<accession>A0ABM0GLR9</accession>
<keyword evidence="1" id="KW-1133">Transmembrane helix</keyword>
<protein>
    <submittedName>
        <fullName evidence="3">Transmembrane protein 203-like</fullName>
    </submittedName>
</protein>
<evidence type="ECO:0000313" key="2">
    <source>
        <dbReference type="Proteomes" id="UP000694865"/>
    </source>
</evidence>
<dbReference type="RefSeq" id="XP_002732732.1">
    <property type="nucleotide sequence ID" value="XM_002732686.2"/>
</dbReference>
<feature type="transmembrane region" description="Helical" evidence="1">
    <location>
        <begin position="79"/>
        <end position="100"/>
    </location>
</feature>
<feature type="transmembrane region" description="Helical" evidence="1">
    <location>
        <begin position="49"/>
        <end position="72"/>
    </location>
</feature>
<sequence>MIFTLKEVVMWLGVTAFELWINLVTILIFSILLALKLESVVDMTWWEVFIPLFTCDGLNAYFCAIVFIRLWIDRDLRTAGLRAVWSALVLIMVFIFEMLLCQRLEDENNLSFSLIMSPVFILLQMLMIRACQVG</sequence>
<dbReference type="PANTHER" id="PTHR13568">
    <property type="entry name" value="FAM11A, B PROTEIN"/>
    <property type="match status" value="1"/>
</dbReference>
<evidence type="ECO:0000313" key="3">
    <source>
        <dbReference type="RefSeq" id="XP_002732732.1"/>
    </source>
</evidence>
<feature type="transmembrane region" description="Helical" evidence="1">
    <location>
        <begin position="112"/>
        <end position="131"/>
    </location>
</feature>
<dbReference type="GeneID" id="100370009"/>
<reference evidence="3" key="1">
    <citation type="submission" date="2025-08" db="UniProtKB">
        <authorList>
            <consortium name="RefSeq"/>
        </authorList>
    </citation>
    <scope>IDENTIFICATION</scope>
    <source>
        <tissue evidence="3">Testes</tissue>
    </source>
</reference>
<dbReference type="Proteomes" id="UP000694865">
    <property type="component" value="Unplaced"/>
</dbReference>
<keyword evidence="1" id="KW-0472">Membrane</keyword>
<evidence type="ECO:0000256" key="1">
    <source>
        <dbReference type="SAM" id="Phobius"/>
    </source>
</evidence>
<dbReference type="PANTHER" id="PTHR13568:SF9">
    <property type="entry name" value="TRANSMEMBRANE PROTEIN 203"/>
    <property type="match status" value="1"/>
</dbReference>
<gene>
    <name evidence="3" type="primary">LOC100370009</name>
</gene>
<dbReference type="Pfam" id="PF10269">
    <property type="entry name" value="Tmemb_185A"/>
    <property type="match status" value="1"/>
</dbReference>
<name>A0ABM0GLR9_SACKO</name>
<proteinExistence type="predicted"/>
<dbReference type="CDD" id="cd22816">
    <property type="entry name" value="TMEM203"/>
    <property type="match status" value="1"/>
</dbReference>
<organism evidence="2 3">
    <name type="scientific">Saccoglossus kowalevskii</name>
    <name type="common">Acorn worm</name>
    <dbReference type="NCBI Taxonomy" id="10224"/>
    <lineage>
        <taxon>Eukaryota</taxon>
        <taxon>Metazoa</taxon>
        <taxon>Hemichordata</taxon>
        <taxon>Enteropneusta</taxon>
        <taxon>Harrimaniidae</taxon>
        <taxon>Saccoglossus</taxon>
    </lineage>
</organism>
<feature type="transmembrane region" description="Helical" evidence="1">
    <location>
        <begin position="12"/>
        <end position="37"/>
    </location>
</feature>
<keyword evidence="2" id="KW-1185">Reference proteome</keyword>